<dbReference type="EMBL" id="CP012333">
    <property type="protein sequence ID" value="AKV00158.1"/>
    <property type="molecule type" value="Genomic_DNA"/>
</dbReference>
<comment type="similarity">
    <text evidence="1">Belongs to the sigma-70 factor family. ECF subfamily.</text>
</comment>
<dbReference type="PANTHER" id="PTHR43133">
    <property type="entry name" value="RNA POLYMERASE ECF-TYPE SIGMA FACTO"/>
    <property type="match status" value="1"/>
</dbReference>
<evidence type="ECO:0000256" key="1">
    <source>
        <dbReference type="ARBA" id="ARBA00010641"/>
    </source>
</evidence>
<dbReference type="SUPFAM" id="SSF88659">
    <property type="entry name" value="Sigma3 and sigma4 domains of RNA polymerase sigma factors"/>
    <property type="match status" value="1"/>
</dbReference>
<dbReference type="Gene3D" id="1.10.10.10">
    <property type="entry name" value="Winged helix-like DNA-binding domain superfamily/Winged helix DNA-binding domain"/>
    <property type="match status" value="1"/>
</dbReference>
<evidence type="ECO:0000313" key="8">
    <source>
        <dbReference type="Proteomes" id="UP000064967"/>
    </source>
</evidence>
<dbReference type="SUPFAM" id="SSF88946">
    <property type="entry name" value="Sigma2 domain of RNA polymerase sigma factors"/>
    <property type="match status" value="1"/>
</dbReference>
<keyword evidence="4" id="KW-0238">DNA-binding</keyword>
<dbReference type="InterPro" id="IPR013324">
    <property type="entry name" value="RNA_pol_sigma_r3/r4-like"/>
</dbReference>
<dbReference type="InterPro" id="IPR036388">
    <property type="entry name" value="WH-like_DNA-bd_sf"/>
</dbReference>
<accession>A0A0K1Q351</accession>
<dbReference type="STRING" id="1391654.AKJ09_06821"/>
<dbReference type="AlphaFoldDB" id="A0A0K1Q351"/>
<dbReference type="GO" id="GO:0016987">
    <property type="term" value="F:sigma factor activity"/>
    <property type="evidence" value="ECO:0007669"/>
    <property type="project" value="UniProtKB-KW"/>
</dbReference>
<evidence type="ECO:0000313" key="7">
    <source>
        <dbReference type="EMBL" id="AKV00158.1"/>
    </source>
</evidence>
<dbReference type="GO" id="GO:0006352">
    <property type="term" value="P:DNA-templated transcription initiation"/>
    <property type="evidence" value="ECO:0007669"/>
    <property type="project" value="InterPro"/>
</dbReference>
<protein>
    <recommendedName>
        <fullName evidence="6">RNA polymerase sigma factor 70 region 4 type 2 domain-containing protein</fullName>
    </recommendedName>
</protein>
<dbReference type="Pfam" id="PF08281">
    <property type="entry name" value="Sigma70_r4_2"/>
    <property type="match status" value="1"/>
</dbReference>
<dbReference type="InterPro" id="IPR013249">
    <property type="entry name" value="RNA_pol_sigma70_r4_t2"/>
</dbReference>
<dbReference type="NCBIfam" id="TIGR02937">
    <property type="entry name" value="sigma70-ECF"/>
    <property type="match status" value="1"/>
</dbReference>
<dbReference type="InterPro" id="IPR014284">
    <property type="entry name" value="RNA_pol_sigma-70_dom"/>
</dbReference>
<reference evidence="7 8" key="1">
    <citation type="submission" date="2015-08" db="EMBL/GenBank/DDBJ databases">
        <authorList>
            <person name="Babu N.S."/>
            <person name="Beckwith C.J."/>
            <person name="Beseler K.G."/>
            <person name="Brison A."/>
            <person name="Carone J.V."/>
            <person name="Caskin T.P."/>
            <person name="Diamond M."/>
            <person name="Durham M.E."/>
            <person name="Foxe J.M."/>
            <person name="Go M."/>
            <person name="Henderson B.A."/>
            <person name="Jones I.B."/>
            <person name="McGettigan J.A."/>
            <person name="Micheletti S.J."/>
            <person name="Nasrallah M.E."/>
            <person name="Ortiz D."/>
            <person name="Piller C.R."/>
            <person name="Privatt S.R."/>
            <person name="Schneider S.L."/>
            <person name="Sharp S."/>
            <person name="Smith T.C."/>
            <person name="Stanton J.D."/>
            <person name="Ullery H.E."/>
            <person name="Wilson R.J."/>
            <person name="Serrano M.G."/>
            <person name="Buck G."/>
            <person name="Lee V."/>
            <person name="Wang Y."/>
            <person name="Carvalho R."/>
            <person name="Voegtly L."/>
            <person name="Shi R."/>
            <person name="Duckworth R."/>
            <person name="Johnson A."/>
            <person name="Loviza R."/>
            <person name="Walstead R."/>
            <person name="Shah Z."/>
            <person name="Kiflezghi M."/>
            <person name="Wade K."/>
            <person name="Ball S.L."/>
            <person name="Bradley K.W."/>
            <person name="Asai D.J."/>
            <person name="Bowman C.A."/>
            <person name="Russell D.A."/>
            <person name="Pope W.H."/>
            <person name="Jacobs-Sera D."/>
            <person name="Hendrix R.W."/>
            <person name="Hatfull G.F."/>
        </authorList>
    </citation>
    <scope>NUCLEOTIDE SEQUENCE [LARGE SCALE GENOMIC DNA]</scope>
    <source>
        <strain evidence="7 8">DSM 27648</strain>
    </source>
</reference>
<evidence type="ECO:0000259" key="6">
    <source>
        <dbReference type="Pfam" id="PF08281"/>
    </source>
</evidence>
<keyword evidence="5" id="KW-0804">Transcription</keyword>
<dbReference type="CDD" id="cd06171">
    <property type="entry name" value="Sigma70_r4"/>
    <property type="match status" value="1"/>
</dbReference>
<name>A0A0K1Q351_9BACT</name>
<dbReference type="PANTHER" id="PTHR43133:SF8">
    <property type="entry name" value="RNA POLYMERASE SIGMA FACTOR HI_1459-RELATED"/>
    <property type="match status" value="1"/>
</dbReference>
<evidence type="ECO:0000256" key="4">
    <source>
        <dbReference type="ARBA" id="ARBA00023125"/>
    </source>
</evidence>
<evidence type="ECO:0000256" key="3">
    <source>
        <dbReference type="ARBA" id="ARBA00023082"/>
    </source>
</evidence>
<proteinExistence type="inferred from homology"/>
<sequence>MLTHFSNVWRFLMRLGFTEDIADDAAQDLYFVVARRLDDIVPGRERGFLFASALRIASALKRERARELPVDPQEATVEIPAPLKPAEERLDDERARELLYRLLSELDERFRVVFVLYELEEMTMQEISDALEVPPGTVASRLRSARDEFRAKLERHRARLRRESK</sequence>
<keyword evidence="2" id="KW-0805">Transcription regulation</keyword>
<keyword evidence="8" id="KW-1185">Reference proteome</keyword>
<dbReference type="KEGG" id="llu:AKJ09_06821"/>
<gene>
    <name evidence="7" type="ORF">AKJ09_06821</name>
</gene>
<dbReference type="GO" id="GO:0003677">
    <property type="term" value="F:DNA binding"/>
    <property type="evidence" value="ECO:0007669"/>
    <property type="project" value="UniProtKB-KW"/>
</dbReference>
<keyword evidence="3" id="KW-0731">Sigma factor</keyword>
<evidence type="ECO:0000256" key="5">
    <source>
        <dbReference type="ARBA" id="ARBA00023163"/>
    </source>
</evidence>
<dbReference type="Proteomes" id="UP000064967">
    <property type="component" value="Chromosome"/>
</dbReference>
<dbReference type="InterPro" id="IPR013325">
    <property type="entry name" value="RNA_pol_sigma_r2"/>
</dbReference>
<evidence type="ECO:0000256" key="2">
    <source>
        <dbReference type="ARBA" id="ARBA00023015"/>
    </source>
</evidence>
<organism evidence="7 8">
    <name type="scientific">Labilithrix luteola</name>
    <dbReference type="NCBI Taxonomy" id="1391654"/>
    <lineage>
        <taxon>Bacteria</taxon>
        <taxon>Pseudomonadati</taxon>
        <taxon>Myxococcota</taxon>
        <taxon>Polyangia</taxon>
        <taxon>Polyangiales</taxon>
        <taxon>Labilitrichaceae</taxon>
        <taxon>Labilithrix</taxon>
    </lineage>
</organism>
<feature type="domain" description="RNA polymerase sigma factor 70 region 4 type 2" evidence="6">
    <location>
        <begin position="97"/>
        <end position="146"/>
    </location>
</feature>
<dbReference type="InterPro" id="IPR039425">
    <property type="entry name" value="RNA_pol_sigma-70-like"/>
</dbReference>